<protein>
    <submittedName>
        <fullName evidence="7">GntR family transcriptional regulator</fullName>
    </submittedName>
</protein>
<dbReference type="InterPro" id="IPR036390">
    <property type="entry name" value="WH_DNA-bd_sf"/>
</dbReference>
<evidence type="ECO:0000313" key="8">
    <source>
        <dbReference type="Proteomes" id="UP000612585"/>
    </source>
</evidence>
<dbReference type="SUPFAM" id="SSF46785">
    <property type="entry name" value="Winged helix' DNA-binding domain"/>
    <property type="match status" value="1"/>
</dbReference>
<comment type="similarity">
    <text evidence="1">In the C-terminal section; belongs to the class-I pyridoxal-phosphate-dependent aminotransferase family.</text>
</comment>
<dbReference type="InterPro" id="IPR015421">
    <property type="entry name" value="PyrdxlP-dep_Trfase_major"/>
</dbReference>
<proteinExistence type="inferred from homology"/>
<keyword evidence="4" id="KW-0238">DNA-binding</keyword>
<name>A0A8J3ZGT4_9ACTN</name>
<organism evidence="7 8">
    <name type="scientific">Virgisporangium aurantiacum</name>
    <dbReference type="NCBI Taxonomy" id="175570"/>
    <lineage>
        <taxon>Bacteria</taxon>
        <taxon>Bacillati</taxon>
        <taxon>Actinomycetota</taxon>
        <taxon>Actinomycetes</taxon>
        <taxon>Micromonosporales</taxon>
        <taxon>Micromonosporaceae</taxon>
        <taxon>Virgisporangium</taxon>
    </lineage>
</organism>
<evidence type="ECO:0000256" key="4">
    <source>
        <dbReference type="ARBA" id="ARBA00023125"/>
    </source>
</evidence>
<dbReference type="Pfam" id="PF00155">
    <property type="entry name" value="Aminotran_1_2"/>
    <property type="match status" value="1"/>
</dbReference>
<dbReference type="Gene3D" id="3.90.1150.10">
    <property type="entry name" value="Aspartate Aminotransferase, domain 1"/>
    <property type="match status" value="1"/>
</dbReference>
<dbReference type="Gene3D" id="1.10.10.10">
    <property type="entry name" value="Winged helix-like DNA-binding domain superfamily/Winged helix DNA-binding domain"/>
    <property type="match status" value="1"/>
</dbReference>
<dbReference type="EMBL" id="BOPG01000079">
    <property type="protein sequence ID" value="GIJ62538.1"/>
    <property type="molecule type" value="Genomic_DNA"/>
</dbReference>
<dbReference type="CDD" id="cd07377">
    <property type="entry name" value="WHTH_GntR"/>
    <property type="match status" value="1"/>
</dbReference>
<dbReference type="SUPFAM" id="SSF53383">
    <property type="entry name" value="PLP-dependent transferases"/>
    <property type="match status" value="1"/>
</dbReference>
<dbReference type="CDD" id="cd00609">
    <property type="entry name" value="AAT_like"/>
    <property type="match status" value="1"/>
</dbReference>
<dbReference type="PROSITE" id="PS50949">
    <property type="entry name" value="HTH_GNTR"/>
    <property type="match status" value="1"/>
</dbReference>
<keyword evidence="5" id="KW-0804">Transcription</keyword>
<dbReference type="Pfam" id="PF00392">
    <property type="entry name" value="GntR"/>
    <property type="match status" value="1"/>
</dbReference>
<dbReference type="GO" id="GO:0003700">
    <property type="term" value="F:DNA-binding transcription factor activity"/>
    <property type="evidence" value="ECO:0007669"/>
    <property type="project" value="InterPro"/>
</dbReference>
<accession>A0A8J3ZGT4</accession>
<keyword evidence="2" id="KW-0663">Pyridoxal phosphate</keyword>
<sequence>MDALLALTGRWSAGRGPLYLLLASRLRQLIEAGELPDGCLLPPDRRLASALAVGRSTVVAAYDVLRQEGRLARVQGSGTRVRAEPVSPTTDAGRNPLFAHLLDRPDDGVLHLTCAAPDDLPPEFAAAHTRALTELTGGLGIHPRGVPSLRRALADRYTDRGVPTTPDQILVTTGAQQALALLTRLLLAPGDAVLTETPTYPGAIELFRDASAVLHTVPVTDAGLDVDAFAAAMRTVRPALAYLTPSFHNPTGSLVPVFGRQRLARAAAELRIPLIDDEVLVDLGFSDHPVPVAAYMSDVITVGSLSKLVWGGLRVGWIRADAATVGKLARLRAMHDLGGNTLSQLAAAHLVHDLDTVRRHRVTLLRERHDHLVALLRRHLPDWRFTPALGGQTLWVTLPDTDASIYAQAALRLGVAVLPGSAFDPAGGGRAQLRVPFVAAPATLTEVVHRLAAAWAPAR</sequence>
<dbReference type="SMART" id="SM00345">
    <property type="entry name" value="HTH_GNTR"/>
    <property type="match status" value="1"/>
</dbReference>
<evidence type="ECO:0000256" key="3">
    <source>
        <dbReference type="ARBA" id="ARBA00023015"/>
    </source>
</evidence>
<evidence type="ECO:0000313" key="7">
    <source>
        <dbReference type="EMBL" id="GIJ62538.1"/>
    </source>
</evidence>
<dbReference type="Proteomes" id="UP000612585">
    <property type="component" value="Unassembled WGS sequence"/>
</dbReference>
<dbReference type="AlphaFoldDB" id="A0A8J3ZGT4"/>
<dbReference type="InterPro" id="IPR015422">
    <property type="entry name" value="PyrdxlP-dep_Trfase_small"/>
</dbReference>
<keyword evidence="3" id="KW-0805">Transcription regulation</keyword>
<dbReference type="InterPro" id="IPR036388">
    <property type="entry name" value="WH-like_DNA-bd_sf"/>
</dbReference>
<dbReference type="InterPro" id="IPR000524">
    <property type="entry name" value="Tscrpt_reg_HTH_GntR"/>
</dbReference>
<dbReference type="GO" id="GO:0003677">
    <property type="term" value="F:DNA binding"/>
    <property type="evidence" value="ECO:0007669"/>
    <property type="project" value="UniProtKB-KW"/>
</dbReference>
<evidence type="ECO:0000259" key="6">
    <source>
        <dbReference type="PROSITE" id="PS50949"/>
    </source>
</evidence>
<dbReference type="InterPro" id="IPR051446">
    <property type="entry name" value="HTH_trans_reg/aminotransferase"/>
</dbReference>
<dbReference type="Gene3D" id="3.40.640.10">
    <property type="entry name" value="Type I PLP-dependent aspartate aminotransferase-like (Major domain)"/>
    <property type="match status" value="1"/>
</dbReference>
<evidence type="ECO:0000256" key="5">
    <source>
        <dbReference type="ARBA" id="ARBA00023163"/>
    </source>
</evidence>
<dbReference type="GO" id="GO:0030170">
    <property type="term" value="F:pyridoxal phosphate binding"/>
    <property type="evidence" value="ECO:0007669"/>
    <property type="project" value="InterPro"/>
</dbReference>
<dbReference type="PANTHER" id="PTHR46577:SF1">
    <property type="entry name" value="HTH-TYPE TRANSCRIPTIONAL REGULATORY PROTEIN GABR"/>
    <property type="match status" value="1"/>
</dbReference>
<evidence type="ECO:0000256" key="1">
    <source>
        <dbReference type="ARBA" id="ARBA00005384"/>
    </source>
</evidence>
<comment type="caution">
    <text evidence="7">The sequence shown here is derived from an EMBL/GenBank/DDBJ whole genome shotgun (WGS) entry which is preliminary data.</text>
</comment>
<keyword evidence="8" id="KW-1185">Reference proteome</keyword>
<feature type="domain" description="HTH gntR-type" evidence="6">
    <location>
        <begin position="16"/>
        <end position="84"/>
    </location>
</feature>
<evidence type="ECO:0000256" key="2">
    <source>
        <dbReference type="ARBA" id="ARBA00022898"/>
    </source>
</evidence>
<dbReference type="PANTHER" id="PTHR46577">
    <property type="entry name" value="HTH-TYPE TRANSCRIPTIONAL REGULATORY PROTEIN GABR"/>
    <property type="match status" value="1"/>
</dbReference>
<dbReference type="InterPro" id="IPR015424">
    <property type="entry name" value="PyrdxlP-dep_Trfase"/>
</dbReference>
<dbReference type="InterPro" id="IPR004839">
    <property type="entry name" value="Aminotransferase_I/II_large"/>
</dbReference>
<reference evidence="7" key="1">
    <citation type="submission" date="2021-01" db="EMBL/GenBank/DDBJ databases">
        <title>Whole genome shotgun sequence of Virgisporangium aurantiacum NBRC 16421.</title>
        <authorList>
            <person name="Komaki H."/>
            <person name="Tamura T."/>
        </authorList>
    </citation>
    <scope>NUCLEOTIDE SEQUENCE</scope>
    <source>
        <strain evidence="7">NBRC 16421</strain>
    </source>
</reference>
<gene>
    <name evidence="7" type="ORF">Vau01_100540</name>
</gene>